<reference evidence="8" key="1">
    <citation type="submission" date="2011-07" db="EMBL/GenBank/DDBJ databases">
        <authorList>
            <person name="Stanhope M.J."/>
            <person name="Durkin A.S."/>
            <person name="Hostetler J."/>
            <person name="Kim M."/>
            <person name="Radune D."/>
            <person name="Singh I."/>
            <person name="Town C.D."/>
        </authorList>
    </citation>
    <scope>NUCLEOTIDE SEQUENCE [LARGE SCALE GENOMIC DNA]</scope>
    <source>
        <strain evidence="8">HS-6</strain>
    </source>
</reference>
<name>G5JNV8_STRCG</name>
<evidence type="ECO:0000313" key="9">
    <source>
        <dbReference type="Proteomes" id="UP000004322"/>
    </source>
</evidence>
<dbReference type="OrthoDB" id="9807790at2"/>
<comment type="function">
    <text evidence="4">Essential cell division protein that coordinates cell division and chromosome segregation. The N-terminus is involved in assembly of the cell-division machinery. The C-terminus functions as a DNA motor that moves dsDNA in an ATP-dependent manner towards the difSL recombination site, which is located within the replication terminus region. Required for activation of the XerS recombinase, allowing activation of chromosome unlinking by recombination.</text>
</comment>
<dbReference type="PANTHER" id="PTHR22683">
    <property type="entry name" value="SPORULATION PROTEIN RELATED"/>
    <property type="match status" value="1"/>
</dbReference>
<dbReference type="EMBL" id="AEUV02000002">
    <property type="protein sequence ID" value="EHI75540.1"/>
    <property type="molecule type" value="Genomic_DNA"/>
</dbReference>
<evidence type="ECO:0000256" key="1">
    <source>
        <dbReference type="ARBA" id="ARBA00022737"/>
    </source>
</evidence>
<feature type="domain" description="FtsK" evidence="7">
    <location>
        <begin position="971"/>
        <end position="1157"/>
    </location>
</feature>
<evidence type="ECO:0000256" key="5">
    <source>
        <dbReference type="PROSITE-ProRule" id="PRU00289"/>
    </source>
</evidence>
<evidence type="ECO:0000259" key="7">
    <source>
        <dbReference type="PROSITE" id="PS50901"/>
    </source>
</evidence>
<keyword evidence="1" id="KW-0677">Repeat</keyword>
<dbReference type="Proteomes" id="UP000004322">
    <property type="component" value="Unassembled WGS sequence"/>
</dbReference>
<dbReference type="NCBIfam" id="TIGR03928">
    <property type="entry name" value="T7_EssCb_Firm"/>
    <property type="match status" value="1"/>
</dbReference>
<dbReference type="InterPro" id="IPR003593">
    <property type="entry name" value="AAA+_ATPase"/>
</dbReference>
<keyword evidence="6" id="KW-1133">Transmembrane helix</keyword>
<organism evidence="8 9">
    <name type="scientific">Streptococcus criceti HS-6</name>
    <dbReference type="NCBI Taxonomy" id="873449"/>
    <lineage>
        <taxon>Bacteria</taxon>
        <taxon>Bacillati</taxon>
        <taxon>Bacillota</taxon>
        <taxon>Bacilli</taxon>
        <taxon>Lactobacillales</taxon>
        <taxon>Streptococcaceae</taxon>
        <taxon>Streptococcus</taxon>
    </lineage>
</organism>
<evidence type="ECO:0000256" key="6">
    <source>
        <dbReference type="SAM" id="Phobius"/>
    </source>
</evidence>
<keyword evidence="2 5" id="KW-0547">Nucleotide-binding</keyword>
<feature type="transmembrane region" description="Helical" evidence="6">
    <location>
        <begin position="233"/>
        <end position="253"/>
    </location>
</feature>
<dbReference type="RefSeq" id="WP_004230063.1">
    <property type="nucleotide sequence ID" value="NZ_AEUV02000002.1"/>
</dbReference>
<feature type="binding site" evidence="5">
    <location>
        <begin position="988"/>
        <end position="995"/>
    </location>
    <ligand>
        <name>ATP</name>
        <dbReference type="ChEBI" id="CHEBI:30616"/>
    </ligand>
</feature>
<dbReference type="GO" id="GO:0005524">
    <property type="term" value="F:ATP binding"/>
    <property type="evidence" value="ECO:0007669"/>
    <property type="project" value="UniProtKB-UniRule"/>
</dbReference>
<protein>
    <submittedName>
        <fullName evidence="8">Type VII secretion protein EssC</fullName>
    </submittedName>
</protein>
<keyword evidence="3 5" id="KW-0067">ATP-binding</keyword>
<dbReference type="InterPro" id="IPR027417">
    <property type="entry name" value="P-loop_NTPase"/>
</dbReference>
<dbReference type="Gene3D" id="3.40.50.300">
    <property type="entry name" value="P-loop containing nucleotide triphosphate hydrolases"/>
    <property type="match status" value="2"/>
</dbReference>
<feature type="binding site" evidence="5">
    <location>
        <begin position="647"/>
        <end position="654"/>
    </location>
    <ligand>
        <name>ATP</name>
        <dbReference type="ChEBI" id="CHEBI:30616"/>
    </ligand>
</feature>
<gene>
    <name evidence="8" type="primary">essC_3</name>
    <name evidence="8" type="ORF">STRCR_1489</name>
</gene>
<evidence type="ECO:0000256" key="4">
    <source>
        <dbReference type="ARBA" id="ARBA00045564"/>
    </source>
</evidence>
<evidence type="ECO:0000256" key="2">
    <source>
        <dbReference type="ARBA" id="ARBA00022741"/>
    </source>
</evidence>
<dbReference type="InterPro" id="IPR023839">
    <property type="entry name" value="Firmicutes_EssC_C"/>
</dbReference>
<dbReference type="InterPro" id="IPR002543">
    <property type="entry name" value="FtsK_dom"/>
</dbReference>
<feature type="domain" description="FtsK" evidence="7">
    <location>
        <begin position="627"/>
        <end position="821"/>
    </location>
</feature>
<dbReference type="PROSITE" id="PS50901">
    <property type="entry name" value="FTSK"/>
    <property type="match status" value="2"/>
</dbReference>
<sequence length="1459" mass="165552">MEIIVLRKTYRQVLTVPKTGALRLSDQLSLSQTSEGVAYHTKEKTAPLTTAIRLGDLVVYPQPNNRRRYSIVGLSRVAVSMQPGSNLSSGSQVISLLLTKADKGSWQLRNFGAPIYLNNHLTSQHQALPFGAEVAFGNSLLKVFPKEIWVSGAVKNETLLEVADSAYHYYDGYPDYHRSPRLIYHFNDDRLTVTAPPQEPHKPRNELLRMLVPPLVMIGVVILITVFQPRGLYILMSVAMSIVTAVFSVQNYFRNKREYKQSLADRISAYRAYLSDKSIQLTQLSNTQRRWQSYHYPTIQELDSLVQEFSRRIYEKIPQDEDFLSYRLGLGEVPTSYRLDYSQQERSGVKDPLEEEGFALYEAHKTLTDMPVLATLKNGPVGYVGERSLVLEQLQLLVYQLAVFQSYHDVQFITIMPEAEKDQWQWLRWLPHATLQDINVRGFIYNERTRDQILNRLMEILRQRELQQKEAGANQELLHLPHYVVLVTDASLIRDHVIMEFFAKDPTALGCSLIFVQATIRSLPENVQTVIHLKDQATGELVMAERRVKEQTFTLDHFPEGYDKERISRRLAPLNHLETLKSAIPNSVTFLEMYQVDRVEELGIFERWQSHSPHNSLAVPLGLRGGEDYVKLDLHERAHGPHGLIAGTTGSGKSELIQSYILSLAVNFHPHDVAFLLIDYKGGGMANLFKDLPHVLGTITNLDGNQSMRALASIRAENERRQRLFNEAGVNHIHAYQKKYEQGDVSEPLPHLIIISDEFAELKSEQPDFITQLVSTARVGRSLGVNLILATQKPAGVVNDQIWSNSNFRIALKVADKADSQEMLHTPDAATITQAGRAYLQVGNNEVYELFQSAWSGADYQPDKEDQGIEDHTIFAINELGQYEALNQDLSGLDDASDIREVPTELEAVVQHIQQVTQEKHIAQLSQPWLPPLEEKIYLEKVDFQKAWSKKAVSALQFTIGLADMPYAQKQEEVSIDLISDGHVALFGGPSTGKTTFLQTAILDLIRHYSPEDLELYLVDFGTNGLSNFQSFPQVADSFSLDRTDKLLKLIQRLKSIRSHRKRLLARAGVATLSLYEELTGEKLSHVVVVLDNYDAMKNESFETTLVNELIVLAREGIALGMHLMLTAGRQLNVRIALHSNINTQLVLHQNDASDVTNVVGSTPYRHMDAIKGRGLMAREKAVDVVQFYLPVAAANSMALLQTLKAEAEQMWQAWSGVLPKAIPMVPDILVLEEFRRRQDYQQAVQDGHLALGLHKDTVELISWKRRQSNLLYLSNDQEHQGLFLDYALDNLDLADEQVFVFAPPLHLLPEDDRYELVSDIKEISELLEASEFRLKEKFKAQDTQKENLFVFYDFANLISQLDRKVQHHLTYILDKGRQAGYSSLILSDTGLATRIDVASKFVKTTKQMVFDMKLGEQSLLTPSNKPKQEPPLGFQEQWYLEDKKASKLQVTYIGEDNE</sequence>
<dbReference type="InterPro" id="IPR050206">
    <property type="entry name" value="FtsK/SpoIIIE/SftA"/>
</dbReference>
<accession>G5JNV8</accession>
<feature type="transmembrane region" description="Helical" evidence="6">
    <location>
        <begin position="207"/>
        <end position="227"/>
    </location>
</feature>
<evidence type="ECO:0000313" key="8">
    <source>
        <dbReference type="EMBL" id="EHI75540.1"/>
    </source>
</evidence>
<dbReference type="GO" id="GO:0003677">
    <property type="term" value="F:DNA binding"/>
    <property type="evidence" value="ECO:0007669"/>
    <property type="project" value="InterPro"/>
</dbReference>
<comment type="caution">
    <text evidence="8">The sequence shown here is derived from an EMBL/GenBank/DDBJ whole genome shotgun (WGS) entry which is preliminary data.</text>
</comment>
<keyword evidence="9" id="KW-1185">Reference proteome</keyword>
<evidence type="ECO:0000256" key="3">
    <source>
        <dbReference type="ARBA" id="ARBA00022840"/>
    </source>
</evidence>
<dbReference type="eggNOG" id="COG1674">
    <property type="taxonomic scope" value="Bacteria"/>
</dbReference>
<dbReference type="SUPFAM" id="SSF52540">
    <property type="entry name" value="P-loop containing nucleoside triphosphate hydrolases"/>
    <property type="match status" value="2"/>
</dbReference>
<dbReference type="PANTHER" id="PTHR22683:SF1">
    <property type="entry name" value="TYPE VII SECRETION SYSTEM PROTEIN ESSC"/>
    <property type="match status" value="1"/>
</dbReference>
<dbReference type="STRING" id="873449.STRCR_1489"/>
<keyword evidence="6" id="KW-0472">Membrane</keyword>
<dbReference type="Pfam" id="PF01580">
    <property type="entry name" value="FtsK_SpoIIIE"/>
    <property type="match status" value="2"/>
</dbReference>
<keyword evidence="6" id="KW-0812">Transmembrane</keyword>
<proteinExistence type="predicted"/>
<dbReference type="SMART" id="SM00382">
    <property type="entry name" value="AAA"/>
    <property type="match status" value="2"/>
</dbReference>